<feature type="region of interest" description="Disordered" evidence="1">
    <location>
        <begin position="138"/>
        <end position="159"/>
    </location>
</feature>
<dbReference type="EMBL" id="CAMPGE010028965">
    <property type="protein sequence ID" value="CAI2386454.1"/>
    <property type="molecule type" value="Genomic_DNA"/>
</dbReference>
<gene>
    <name evidence="2" type="ORF">ECRASSUSDP1_LOCUS28073</name>
</gene>
<evidence type="ECO:0000256" key="1">
    <source>
        <dbReference type="SAM" id="MobiDB-lite"/>
    </source>
</evidence>
<evidence type="ECO:0000313" key="2">
    <source>
        <dbReference type="EMBL" id="CAI2386454.1"/>
    </source>
</evidence>
<reference evidence="2" key="1">
    <citation type="submission" date="2023-07" db="EMBL/GenBank/DDBJ databases">
        <authorList>
            <consortium name="AG Swart"/>
            <person name="Singh M."/>
            <person name="Singh A."/>
            <person name="Seah K."/>
            <person name="Emmerich C."/>
        </authorList>
    </citation>
    <scope>NUCLEOTIDE SEQUENCE</scope>
    <source>
        <strain evidence="2">DP1</strain>
    </source>
</reference>
<organism evidence="2 3">
    <name type="scientific">Euplotes crassus</name>
    <dbReference type="NCBI Taxonomy" id="5936"/>
    <lineage>
        <taxon>Eukaryota</taxon>
        <taxon>Sar</taxon>
        <taxon>Alveolata</taxon>
        <taxon>Ciliophora</taxon>
        <taxon>Intramacronucleata</taxon>
        <taxon>Spirotrichea</taxon>
        <taxon>Hypotrichia</taxon>
        <taxon>Euplotida</taxon>
        <taxon>Euplotidae</taxon>
        <taxon>Moneuplotes</taxon>
    </lineage>
</organism>
<sequence length="463" mass="54353">MSNKLQSLRSQSTQLFMEDGLSNRCISKNDIRNKYLNKLIERDFQRKKTIVQAESSLYEDVSTKKYLQNARNKRFDTSKMLSYDYIEKNYHRIHCETNHRDQIGNVKVLKNNNKKNSKVYKKLKKLISHGPIQKGRRKLGLDSLCENPKNKNSSPALNPLKEQSNFRTLHKDKKQSNLNLSDSWNGTSSIFKTQSKPLKSNIKISGEGLDSKILLPFHQSGKKPINQQISFREESKDAYSLSQTIAHKDTRPTVNAYLAQKGRNNSKIRLKSRRYTEKKEDSVRLPPIISMKVRNRSKVGQARSNSVAMHKKMYSPVKRIFSTDEPSGLDSKRSISQEQQQEKLREIRNLCFEAEIIDKETLRDVNAKCKLNKYFENEFDSNLDILTSCKDIDFKERFSKIFFDYQKRNKIDEKVNALEVLEEYQKSKMNPYTHIARIERLESVSKYLMRHYSRKKKESKRLQ</sequence>
<evidence type="ECO:0000313" key="3">
    <source>
        <dbReference type="Proteomes" id="UP001295684"/>
    </source>
</evidence>
<proteinExistence type="predicted"/>
<comment type="caution">
    <text evidence="2">The sequence shown here is derived from an EMBL/GenBank/DDBJ whole genome shotgun (WGS) entry which is preliminary data.</text>
</comment>
<protein>
    <submittedName>
        <fullName evidence="2">Uncharacterized protein</fullName>
    </submittedName>
</protein>
<keyword evidence="3" id="KW-1185">Reference proteome</keyword>
<dbReference type="AlphaFoldDB" id="A0AAD1Y861"/>
<name>A0AAD1Y861_EUPCR</name>
<accession>A0AAD1Y861</accession>
<dbReference type="Proteomes" id="UP001295684">
    <property type="component" value="Unassembled WGS sequence"/>
</dbReference>
<feature type="compositionally biased region" description="Polar residues" evidence="1">
    <location>
        <begin position="150"/>
        <end position="159"/>
    </location>
</feature>